<dbReference type="Pfam" id="PF23189">
    <property type="entry name" value="UPF0261_C"/>
    <property type="match status" value="1"/>
</dbReference>
<dbReference type="InterPro" id="IPR051353">
    <property type="entry name" value="Tobamovirus_resist_UPF0261"/>
</dbReference>
<dbReference type="NCBIfam" id="NF002674">
    <property type="entry name" value="PRK02399.1-2"/>
    <property type="match status" value="1"/>
</dbReference>
<dbReference type="CDD" id="cd15488">
    <property type="entry name" value="Tm-1-like"/>
    <property type="match status" value="1"/>
</dbReference>
<dbReference type="InterPro" id="IPR044122">
    <property type="entry name" value="UPF0261_N"/>
</dbReference>
<dbReference type="AlphaFoldDB" id="A0A8J6I3I6"/>
<organism evidence="3 4">
    <name type="scientific">Capillibacterium thermochitinicola</name>
    <dbReference type="NCBI Taxonomy" id="2699427"/>
    <lineage>
        <taxon>Bacteria</taxon>
        <taxon>Bacillati</taxon>
        <taxon>Bacillota</taxon>
        <taxon>Capillibacterium</taxon>
    </lineage>
</organism>
<reference evidence="3" key="1">
    <citation type="submission" date="2020-06" db="EMBL/GenBank/DDBJ databases">
        <title>Novel chitinolytic bacterium.</title>
        <authorList>
            <person name="Ungkulpasvich U."/>
            <person name="Kosugi A."/>
            <person name="Uke A."/>
        </authorList>
    </citation>
    <scope>NUCLEOTIDE SEQUENCE</scope>
    <source>
        <strain evidence="3">UUS1-1</strain>
    </source>
</reference>
<dbReference type="Proteomes" id="UP000657177">
    <property type="component" value="Unassembled WGS sequence"/>
</dbReference>
<dbReference type="Gene3D" id="3.40.50.12030">
    <property type="entry name" value="Uncharacterised protein family UPF0261, NC domain"/>
    <property type="match status" value="1"/>
</dbReference>
<keyword evidence="4" id="KW-1185">Reference proteome</keyword>
<evidence type="ECO:0000259" key="2">
    <source>
        <dbReference type="Pfam" id="PF23189"/>
    </source>
</evidence>
<dbReference type="EMBL" id="JAAKDE010000033">
    <property type="protein sequence ID" value="MBA2133989.1"/>
    <property type="molecule type" value="Genomic_DNA"/>
</dbReference>
<keyword evidence="3" id="KW-0547">Nucleotide-binding</keyword>
<feature type="domain" description="UPF0261" evidence="2">
    <location>
        <begin position="192"/>
        <end position="406"/>
    </location>
</feature>
<comment type="caution">
    <text evidence="3">The sequence shown here is derived from an EMBL/GenBank/DDBJ whole genome shotgun (WGS) entry which is preliminary data.</text>
</comment>
<feature type="domain" description="UPF0261" evidence="1">
    <location>
        <begin position="3"/>
        <end position="179"/>
    </location>
</feature>
<dbReference type="InterPro" id="IPR008322">
    <property type="entry name" value="UPF0261"/>
</dbReference>
<dbReference type="PANTHER" id="PTHR31862">
    <property type="entry name" value="UPF0261 DOMAIN PROTEIN (AFU_ORTHOLOGUE AFUA_1G10120)"/>
    <property type="match status" value="1"/>
</dbReference>
<dbReference type="RefSeq" id="WP_181340457.1">
    <property type="nucleotide sequence ID" value="NZ_JAAKDE010000033.1"/>
</dbReference>
<proteinExistence type="predicted"/>
<dbReference type="InterPro" id="IPR056778">
    <property type="entry name" value="UPF0261_C"/>
</dbReference>
<dbReference type="PIRSF" id="PIRSF033271">
    <property type="entry name" value="UCP033271"/>
    <property type="match status" value="1"/>
</dbReference>
<accession>A0A8J6I3I6</accession>
<dbReference type="Pfam" id="PF06792">
    <property type="entry name" value="UPF0261"/>
    <property type="match status" value="1"/>
</dbReference>
<sequence>MEPTVLLIATLDTKEKEAAYLKRIIEAKGVKTLVMDTGVLSSPRELKPDVTREEVALAGGMPIDQLVATGNKGKCIEVMIAGAQTMAQRLFAAGKFNGVISFGGAQGTNIGTAVMKNLPFGVPKIMISTVASGTATFGPFVGTKDVMMMHSVVDVQGVNTLITRLFENAAAAICGMVKNNVGQIKDVQSGNAVAMSMLGTTTPGALRAQRLMAAEGYEVIAFHQNGTGGIAMEDLIREGYFSGVLDINLHELADRMVGGLHGSIKDYRLEAAAEKGLPQVIAPGSIEYTVQGPVDSLSPELKKRPYIVHNPTLTLVRLTPEELEAVAGLVAAKLNKARGPVKVLLPLRGFSFPNREGHELWDPVGNQAFISAFKAHLAPAIEVEEVDAHINDPEFIDRVVASYLAMVSK</sequence>
<evidence type="ECO:0000313" key="4">
    <source>
        <dbReference type="Proteomes" id="UP000657177"/>
    </source>
</evidence>
<dbReference type="Gene3D" id="3.40.50.12020">
    <property type="entry name" value="Uncharacterised protein family UPF0261, NN domain"/>
    <property type="match status" value="1"/>
</dbReference>
<evidence type="ECO:0000259" key="1">
    <source>
        <dbReference type="Pfam" id="PF06792"/>
    </source>
</evidence>
<protein>
    <submittedName>
        <fullName evidence="3">Tm-1-like ATP-binding domain-containing protein</fullName>
    </submittedName>
</protein>
<dbReference type="PANTHER" id="PTHR31862:SF1">
    <property type="entry name" value="UPF0261 DOMAIN PROTEIN (AFU_ORTHOLOGUE AFUA_1G10120)"/>
    <property type="match status" value="1"/>
</dbReference>
<name>A0A8J6I3I6_9FIRM</name>
<evidence type="ECO:0000313" key="3">
    <source>
        <dbReference type="EMBL" id="MBA2133989.1"/>
    </source>
</evidence>
<gene>
    <name evidence="3" type="ORF">G5B42_10645</name>
</gene>
<keyword evidence="3" id="KW-0067">ATP-binding</keyword>
<dbReference type="GO" id="GO:0005524">
    <property type="term" value="F:ATP binding"/>
    <property type="evidence" value="ECO:0007669"/>
    <property type="project" value="UniProtKB-KW"/>
</dbReference>